<protein>
    <recommendedName>
        <fullName evidence="3">Outer membrane cytochrome MtrC/MtrF-like domain-containing protein</fullName>
    </recommendedName>
</protein>
<accession>A0A6V8MKI3</accession>
<dbReference type="InterPro" id="IPR036280">
    <property type="entry name" value="Multihaem_cyt_sf"/>
</dbReference>
<dbReference type="InterPro" id="IPR013783">
    <property type="entry name" value="Ig-like_fold"/>
</dbReference>
<dbReference type="InterPro" id="IPR051829">
    <property type="entry name" value="Multiheme_Cytochr_ET"/>
</dbReference>
<dbReference type="PANTHER" id="PTHR35038:SF8">
    <property type="entry name" value="C-TYPE POLYHEME CYTOCHROME OMCC"/>
    <property type="match status" value="1"/>
</dbReference>
<proteinExistence type="predicted"/>
<evidence type="ECO:0000259" key="3">
    <source>
        <dbReference type="Pfam" id="PF22113"/>
    </source>
</evidence>
<dbReference type="SUPFAM" id="SSF48695">
    <property type="entry name" value="Multiheme cytochromes"/>
    <property type="match status" value="3"/>
</dbReference>
<dbReference type="GO" id="GO:0016491">
    <property type="term" value="F:oxidoreductase activity"/>
    <property type="evidence" value="ECO:0007669"/>
    <property type="project" value="TreeGrafter"/>
</dbReference>
<feature type="compositionally biased region" description="Low complexity" evidence="2">
    <location>
        <begin position="299"/>
        <end position="308"/>
    </location>
</feature>
<evidence type="ECO:0000313" key="5">
    <source>
        <dbReference type="Proteomes" id="UP000556026"/>
    </source>
</evidence>
<dbReference type="RefSeq" id="WP_183355343.1">
    <property type="nucleotide sequence ID" value="NZ_BLXX01000009.1"/>
</dbReference>
<keyword evidence="1" id="KW-0732">Signal</keyword>
<organism evidence="4 5">
    <name type="scientific">Geomonas silvestris</name>
    <dbReference type="NCBI Taxonomy" id="2740184"/>
    <lineage>
        <taxon>Bacteria</taxon>
        <taxon>Pseudomonadati</taxon>
        <taxon>Thermodesulfobacteriota</taxon>
        <taxon>Desulfuromonadia</taxon>
        <taxon>Geobacterales</taxon>
        <taxon>Geobacteraceae</taxon>
        <taxon>Geomonas</taxon>
    </lineage>
</organism>
<dbReference type="Gene3D" id="1.10.1130.10">
    <property type="entry name" value="Flavocytochrome C3, Chain A"/>
    <property type="match status" value="1"/>
</dbReference>
<evidence type="ECO:0000313" key="4">
    <source>
        <dbReference type="EMBL" id="GFO60521.1"/>
    </source>
</evidence>
<keyword evidence="5" id="KW-1185">Reference proteome</keyword>
<dbReference type="Proteomes" id="UP000556026">
    <property type="component" value="Unassembled WGS sequence"/>
</dbReference>
<dbReference type="PANTHER" id="PTHR35038">
    <property type="entry name" value="DISSIMILATORY SULFITE REDUCTASE SIRA"/>
    <property type="match status" value="1"/>
</dbReference>
<gene>
    <name evidence="4" type="ORF">GMST_28460</name>
</gene>
<dbReference type="EMBL" id="BLXX01000009">
    <property type="protein sequence ID" value="GFO60521.1"/>
    <property type="molecule type" value="Genomic_DNA"/>
</dbReference>
<reference evidence="5" key="1">
    <citation type="submission" date="2020-06" db="EMBL/GenBank/DDBJ databases">
        <title>Draft genomic sequence of Geomonas sp. Red330.</title>
        <authorList>
            <person name="Itoh H."/>
            <person name="Zhenxing X."/>
            <person name="Ushijima N."/>
            <person name="Masuda Y."/>
            <person name="Shiratori Y."/>
            <person name="Senoo K."/>
        </authorList>
    </citation>
    <scope>NUCLEOTIDE SEQUENCE [LARGE SCALE GENOMIC DNA]</scope>
    <source>
        <strain evidence="5">Red330</strain>
    </source>
</reference>
<name>A0A6V8MKI3_9BACT</name>
<evidence type="ECO:0000256" key="1">
    <source>
        <dbReference type="ARBA" id="ARBA00022729"/>
    </source>
</evidence>
<feature type="domain" description="Outer membrane cytochrome MtrC/MtrF-like" evidence="3">
    <location>
        <begin position="808"/>
        <end position="919"/>
    </location>
</feature>
<dbReference type="InterPro" id="IPR014756">
    <property type="entry name" value="Ig_E-set"/>
</dbReference>
<dbReference type="InterPro" id="IPR054337">
    <property type="entry name" value="Mtrc-MtrF-like_dom_II/IV"/>
</dbReference>
<dbReference type="SUPFAM" id="SSF81296">
    <property type="entry name" value="E set domains"/>
    <property type="match status" value="1"/>
</dbReference>
<evidence type="ECO:0000256" key="2">
    <source>
        <dbReference type="SAM" id="MobiDB-lite"/>
    </source>
</evidence>
<comment type="caution">
    <text evidence="4">The sequence shown here is derived from an EMBL/GenBank/DDBJ whole genome shotgun (WGS) entry which is preliminary data.</text>
</comment>
<sequence length="1293" mass="131383">MGKMLSRQIRGLSFKTRVALVFLVTALSSIFMYEGWYKPAFVQAAATIYNFTMDSTAVNVGRDGSTSTGASAIASGAGKFSMITTTPATRSSAALGTNTATTAETVIGTVYGPQYAAAQYLYTPTLVIAGTRSANVNWKAYVYDYDPAAGGVDTPIWTSNATAQTSGSSTPVSNALTFTAPAAYQIPAGHRVKIVVKAYTGSGTATASLWARYSSSVYSYFSVNESPNPPGPAPTISALTPSTIGRGASNVPFTITGTNFDTNNGVTVTSSGNATMGSYSVVNATTISGYVSTGSASTSASSSTITVTNKGDGQSATSTLTLSASPGTTSIAPTSVPQGYTGDIAVTSSGLTNKPGVSFSGSGVTVNSVTYNSATSLTVNVTVSPVASTGTRDITIVNPDFGTRTTTGLLTLTAGLPAISSLSPAGAYVGTASQDVAINGSFFVNGATVAFGGSGITVKNLVYNSSSSLTATVSVADNAPLGAGSVTVKNPNGDTGTPGVFTVLKHPETIVGPMTFSNVTQSGMTVNQNFSGDANNSNTCTISYGTVNGSYPNSVAATKGDGVWSATLTNLPRGVDGAGVTYYFKATFGSPDGFIGTNVATGSQSSKASQLMHNSQNLGSDKWAAQGGWGIADGKDGAYTCSTCHAKGTGNAGLVSGSILGNQVVYQQALGDDSAHTSSTNVCEVCHSQTAYHRKDNSVNYTPHKGSVDCTGCHEHNLGFAPDSVGGKDCLLCHDTLSQGAYHHALDSASGCLNCHADHNIFRADLNSANSIGRAANLKLDTTIAPAAGAPGTTYSNTDFVSGATGGGICVSCHQSAQTKSIDTSTPNTLPIGKDSFAASAHNYAVASAYKKDNSSFQSNCSKCHNDTTAKKYQAAGNQFGTHGSDVADILSPLGGATPDASAFCMRCHSRAADQVINGGTYKSQDTQDWYGAASMAANAVDTFASFYTATTTVPVQKAYGHIPGAYANGLHTATETLADVSAAKHVECADCHNAHQARPGSNGQGVANGNLGSPALIGAMGVQVPASWPANWTAPAQSAYGALTQKSAAGFEWQVCFKCHSGANANVTAWGGTGAAAWTDLGLAFNPNNKSAHPVVVSLNNQVGSTGTKALAASQMVAPWKNVGTQTMTCSDCHATDSTGGSLGPHGSGVKWMLSGTNKAWPYTDAANNGTSSGSFFTISNQGTGSGSKGLFCKNCHDCSSTGHGNVIGRSDHTGAACVNCHIRVPHGGKVSRLMTTHTAGLPARFAPDGNGGSFTGITGFTKANGVSSYSENGSCKTDCGHHSGSTGSETW</sequence>
<feature type="region of interest" description="Disordered" evidence="2">
    <location>
        <begin position="299"/>
        <end position="320"/>
    </location>
</feature>
<dbReference type="Pfam" id="PF22113">
    <property type="entry name" value="Mtrc-MtrF_II-IV_dom"/>
    <property type="match status" value="1"/>
</dbReference>
<dbReference type="Gene3D" id="3.90.10.10">
    <property type="entry name" value="Cytochrome C3"/>
    <property type="match status" value="1"/>
</dbReference>
<feature type="region of interest" description="Disordered" evidence="2">
    <location>
        <begin position="1272"/>
        <end position="1293"/>
    </location>
</feature>
<dbReference type="Gene3D" id="2.60.40.10">
    <property type="entry name" value="Immunoglobulins"/>
    <property type="match status" value="2"/>
</dbReference>